<dbReference type="AlphaFoldDB" id="A0A073HYJ3"/>
<reference evidence="3" key="1">
    <citation type="journal article" date="2014" name="Cell">
        <title>The Architecture of a Scrambled Genome Reveals Massive Levels of Genomic Rearrangement during Development.</title>
        <authorList>
            <person name="Chen X."/>
            <person name="Bracht J.R."/>
            <person name="Goldman A.D."/>
            <person name="Dolzhenko E."/>
            <person name="Clay D.M."/>
            <person name="Swart E.C."/>
            <person name="Perlman D.H."/>
            <person name="Doak T.G."/>
            <person name="Stuart A."/>
            <person name="Amemiya C.T."/>
            <person name="Sebra R.P."/>
            <person name="Landweber L.F."/>
        </authorList>
    </citation>
    <scope>NUCLEOTIDE SEQUENCE [LARGE SCALE GENOMIC DNA]</scope>
    <source>
        <strain evidence="3">JRB310</strain>
    </source>
</reference>
<feature type="compositionally biased region" description="Basic and acidic residues" evidence="1">
    <location>
        <begin position="35"/>
        <end position="51"/>
    </location>
</feature>
<evidence type="ECO:0000313" key="2">
    <source>
        <dbReference type="EMBL" id="KEJ82489.1"/>
    </source>
</evidence>
<comment type="caution">
    <text evidence="2">The sequence shown here is derived from an EMBL/GenBank/DDBJ whole genome shotgun (WGS) entry which is preliminary data.</text>
</comment>
<dbReference type="Proteomes" id="UP000053232">
    <property type="component" value="Unassembled WGS sequence"/>
</dbReference>
<name>A0A073HYJ3_9SPIT</name>
<dbReference type="EMBL" id="ARYC01018466">
    <property type="protein sequence ID" value="KEJ82489.1"/>
    <property type="molecule type" value="Genomic_DNA"/>
</dbReference>
<gene>
    <name evidence="2" type="ORF">OXYTRIMIC_200</name>
</gene>
<organism evidence="2 3">
    <name type="scientific">Oxytricha trifallax</name>
    <dbReference type="NCBI Taxonomy" id="1172189"/>
    <lineage>
        <taxon>Eukaryota</taxon>
        <taxon>Sar</taxon>
        <taxon>Alveolata</taxon>
        <taxon>Ciliophora</taxon>
        <taxon>Intramacronucleata</taxon>
        <taxon>Spirotrichea</taxon>
        <taxon>Stichotrichia</taxon>
        <taxon>Sporadotrichida</taxon>
        <taxon>Oxytrichidae</taxon>
        <taxon>Oxytrichinae</taxon>
        <taxon>Oxytricha</taxon>
    </lineage>
</organism>
<evidence type="ECO:0000313" key="3">
    <source>
        <dbReference type="Proteomes" id="UP000053232"/>
    </source>
</evidence>
<accession>A0A073HYJ3</accession>
<feature type="compositionally biased region" description="Polar residues" evidence="1">
    <location>
        <begin position="1"/>
        <end position="34"/>
    </location>
</feature>
<proteinExistence type="predicted"/>
<evidence type="ECO:0000256" key="1">
    <source>
        <dbReference type="SAM" id="MobiDB-lite"/>
    </source>
</evidence>
<feature type="region of interest" description="Disordered" evidence="1">
    <location>
        <begin position="1"/>
        <end position="51"/>
    </location>
</feature>
<sequence length="104" mass="12807">MRKINNKINRNQTLNQMEEQKFTKQNYGQWNRSSEYGRDNNKKGKMNEKRRFWERETKKQWVLEKRTHYRFPQTNRWGSRVNSRLEALILARTSQKTADSVRQT</sequence>
<protein>
    <submittedName>
        <fullName evidence="2">Uncharacterized protein</fullName>
    </submittedName>
</protein>
<keyword evidence="3" id="KW-1185">Reference proteome</keyword>